<feature type="region of interest" description="Disordered" evidence="1">
    <location>
        <begin position="775"/>
        <end position="801"/>
    </location>
</feature>
<evidence type="ECO:0000313" key="2">
    <source>
        <dbReference type="EMBL" id="CAI9112966.1"/>
    </source>
</evidence>
<evidence type="ECO:0000313" key="3">
    <source>
        <dbReference type="Proteomes" id="UP001161247"/>
    </source>
</evidence>
<gene>
    <name evidence="2" type="ORF">OLC1_LOCUS20059</name>
</gene>
<accession>A0AAV1E0H5</accession>
<dbReference type="AlphaFoldDB" id="A0AAV1E0H5"/>
<dbReference type="InterPro" id="IPR021109">
    <property type="entry name" value="Peptidase_aspartic_dom_sf"/>
</dbReference>
<protein>
    <submittedName>
        <fullName evidence="2">OLC1v1013481C1</fullName>
    </submittedName>
</protein>
<dbReference type="Gene3D" id="2.40.70.10">
    <property type="entry name" value="Acid Proteases"/>
    <property type="match status" value="1"/>
</dbReference>
<evidence type="ECO:0000256" key="1">
    <source>
        <dbReference type="SAM" id="MobiDB-lite"/>
    </source>
</evidence>
<feature type="compositionally biased region" description="Polar residues" evidence="1">
    <location>
        <begin position="7"/>
        <end position="20"/>
    </location>
</feature>
<dbReference type="EMBL" id="OX459124">
    <property type="protein sequence ID" value="CAI9112966.1"/>
    <property type="molecule type" value="Genomic_DNA"/>
</dbReference>
<proteinExistence type="predicted"/>
<feature type="region of interest" description="Disordered" evidence="1">
    <location>
        <begin position="1"/>
        <end position="77"/>
    </location>
</feature>
<dbReference type="Proteomes" id="UP001161247">
    <property type="component" value="Chromosome 7"/>
</dbReference>
<organism evidence="2 3">
    <name type="scientific">Oldenlandia corymbosa var. corymbosa</name>
    <dbReference type="NCBI Taxonomy" id="529605"/>
    <lineage>
        <taxon>Eukaryota</taxon>
        <taxon>Viridiplantae</taxon>
        <taxon>Streptophyta</taxon>
        <taxon>Embryophyta</taxon>
        <taxon>Tracheophyta</taxon>
        <taxon>Spermatophyta</taxon>
        <taxon>Magnoliopsida</taxon>
        <taxon>eudicotyledons</taxon>
        <taxon>Gunneridae</taxon>
        <taxon>Pentapetalae</taxon>
        <taxon>asterids</taxon>
        <taxon>lamiids</taxon>
        <taxon>Gentianales</taxon>
        <taxon>Rubiaceae</taxon>
        <taxon>Rubioideae</taxon>
        <taxon>Spermacoceae</taxon>
        <taxon>Hedyotis-Oldenlandia complex</taxon>
        <taxon>Oldenlandia</taxon>
    </lineage>
</organism>
<feature type="compositionally biased region" description="Polar residues" evidence="1">
    <location>
        <begin position="49"/>
        <end position="58"/>
    </location>
</feature>
<keyword evidence="3" id="KW-1185">Reference proteome</keyword>
<name>A0AAV1E0H5_OLDCO</name>
<reference evidence="2" key="1">
    <citation type="submission" date="2023-03" db="EMBL/GenBank/DDBJ databases">
        <authorList>
            <person name="Julca I."/>
        </authorList>
    </citation>
    <scope>NUCLEOTIDE SEQUENCE</scope>
</reference>
<sequence length="1028" mass="114855">MERIQSKALSSKTNKEQGWQAQALGEMQEAQPPGIHSEQTEQLKPGSVGIQNSENGAFNVNPGGQGNGFQTAAGLNYGSTSSQNQVMINQGGNSGNNVSFQNPATGHDRGTCFLLVGFPDSYKELKNKWTACNNNRNFAHAADAETPPQLDNVGGNDWSSMTKQITQLQQSFNTMIEMKAVQEDHPQNLVNFAHLHDFAGVLAKLADLEKLVRNQPSTSSAYATLDIGVESLNTDVAALTRSVDGRVSRVELEEEFVVLHTLVDGVALLKRALASSSPSSGGNDQFQDGKSEKKRGCFKYDGPHLACDCPHKEKVTVIIASQGNDSDCETPFRVNPLQLLCAIRGIRALIVHNSLMYIKGCVNGLEVLPMFDCGGTHSFMTKREANRLKLKIESHNSKIKRVNVEAEAVLGCVSFNIIIDCWTGLCNVMVQVAKGRRRNCSHTAARSPVVVVNQEEPELKSSCQRKELLHHHCTLLLLQVEEEKDGEYEKESSYYSATCHLLLLLTEVKEWLLLEVMSSSKTSVRLFGDSKIFNVKNSDDESSSTRVGKKKRKVKRLVKAVDAEVWKKNKHDQHVGKESLLEKEATPWESTPLLVEEPKENPEGLTHGGHLAVEIDLEQFTVPKPPLKKLKDTVEGTVNSPGSSSYTAAAAIYHFGDARNECPILKENAIAMSKENTLKLMSTSMISFLLCQRKLKEELNRALHEQMKNGLLHLSTEQLPLFNALSNAILQMGSPEEITSFPGDAPTILLGEPGEEPRVPDLLDKFIRVELVSDDDSAEEVDGSGNEEKEKEPEVEKEDEPESYFVHQVRLMILDENQTKNLPMYALVSSAMRELGNVHDLSGVRSLEKNIVDAVQAYNVQIHSRLVQCFRQKEKEYQRRLLQNDLDYHNSLSLEGSVSEEMTQLNKENATLKTRRGVVVSPWFLEKFHILNLIEKQIQVRTERFITAMELLKKRTKEVEFYSKQSAILQNLLADREIPLPILDNLDEDEEAKERTAAEDHLLRLNEQDWEIVDLKDKLTSVLTSLEC</sequence>